<evidence type="ECO:0000313" key="3">
    <source>
        <dbReference type="Proteomes" id="UP000008694"/>
    </source>
</evidence>
<dbReference type="Proteomes" id="UP000008694">
    <property type="component" value="Unassembled WGS sequence"/>
</dbReference>
<feature type="chain" id="PRO_5003102586" evidence="1">
    <location>
        <begin position="23"/>
        <end position="59"/>
    </location>
</feature>
<organism evidence="3">
    <name type="scientific">Arabidopsis lyrata subsp. lyrata</name>
    <name type="common">Lyre-leaved rock-cress</name>
    <dbReference type="NCBI Taxonomy" id="81972"/>
    <lineage>
        <taxon>Eukaryota</taxon>
        <taxon>Viridiplantae</taxon>
        <taxon>Streptophyta</taxon>
        <taxon>Embryophyta</taxon>
        <taxon>Tracheophyta</taxon>
        <taxon>Spermatophyta</taxon>
        <taxon>Magnoliopsida</taxon>
        <taxon>eudicotyledons</taxon>
        <taxon>Gunneridae</taxon>
        <taxon>Pentapetalae</taxon>
        <taxon>rosids</taxon>
        <taxon>malvids</taxon>
        <taxon>Brassicales</taxon>
        <taxon>Brassicaceae</taxon>
        <taxon>Camelineae</taxon>
        <taxon>Arabidopsis</taxon>
    </lineage>
</organism>
<dbReference type="EMBL" id="GL348718">
    <property type="protein sequence ID" value="EFH47518.1"/>
    <property type="molecule type" value="Genomic_DNA"/>
</dbReference>
<feature type="signal peptide" evidence="1">
    <location>
        <begin position="1"/>
        <end position="22"/>
    </location>
</feature>
<keyword evidence="3" id="KW-1185">Reference proteome</keyword>
<evidence type="ECO:0000256" key="1">
    <source>
        <dbReference type="SAM" id="SignalP"/>
    </source>
</evidence>
<dbReference type="Gramene" id="scaffold_600725.1">
    <property type="protein sequence ID" value="scaffold_600725.1"/>
    <property type="gene ID" value="scaffold_600725.1"/>
</dbReference>
<protein>
    <submittedName>
        <fullName evidence="2">Uncharacterized protein</fullName>
    </submittedName>
</protein>
<dbReference type="HOGENOM" id="CLU_2963973_0_0_1"/>
<dbReference type="AlphaFoldDB" id="D7M0H2"/>
<proteinExistence type="predicted"/>
<dbReference type="STRING" id="81972.D7M0H2"/>
<accession>D7M0H2</accession>
<evidence type="ECO:0000313" key="2">
    <source>
        <dbReference type="EMBL" id="EFH47518.1"/>
    </source>
</evidence>
<sequence length="59" mass="6796">MSGRRLAQGMLLFVEWSSFVLSHMISFSVSSRDIQCQEETMNMGAFSYISPRLWTAMRS</sequence>
<reference evidence="3" key="1">
    <citation type="journal article" date="2011" name="Nat. Genet.">
        <title>The Arabidopsis lyrata genome sequence and the basis of rapid genome size change.</title>
        <authorList>
            <person name="Hu T.T."/>
            <person name="Pattyn P."/>
            <person name="Bakker E.G."/>
            <person name="Cao J."/>
            <person name="Cheng J.-F."/>
            <person name="Clark R.M."/>
            <person name="Fahlgren N."/>
            <person name="Fawcett J.A."/>
            <person name="Grimwood J."/>
            <person name="Gundlach H."/>
            <person name="Haberer G."/>
            <person name="Hollister J.D."/>
            <person name="Ossowski S."/>
            <person name="Ottilar R.P."/>
            <person name="Salamov A.A."/>
            <person name="Schneeberger K."/>
            <person name="Spannagl M."/>
            <person name="Wang X."/>
            <person name="Yang L."/>
            <person name="Nasrallah M.E."/>
            <person name="Bergelson J."/>
            <person name="Carrington J.C."/>
            <person name="Gaut B.S."/>
            <person name="Schmutz J."/>
            <person name="Mayer K.F.X."/>
            <person name="Van de Peer Y."/>
            <person name="Grigoriev I.V."/>
            <person name="Nordborg M."/>
            <person name="Weigel D."/>
            <person name="Guo Y.-L."/>
        </authorList>
    </citation>
    <scope>NUCLEOTIDE SEQUENCE [LARGE SCALE GENOMIC DNA]</scope>
    <source>
        <strain evidence="3">cv. MN47</strain>
    </source>
</reference>
<name>D7M0H2_ARALL</name>
<keyword evidence="1" id="KW-0732">Signal</keyword>
<gene>
    <name evidence="2" type="ORF">ARALYDRAFT_908668</name>
</gene>